<evidence type="ECO:0000313" key="3">
    <source>
        <dbReference type="EMBL" id="SCL72558.1"/>
    </source>
</evidence>
<dbReference type="STRING" id="47855.GA0070606_6171"/>
<sequence length="204" mass="22806">MTAARHRRYPRHVDRCDECGFDYADVSPDELPTLLRAFAGRYAAALTEVRQVRRRPAEGVWSPLEYACHVRDVLGVQAERLALALRVDEPEFAPMGRDERAVAEAYNEQDPATVLATLGAAADDLADRFRVLGPADLARTGIYPWPRPHARTLLWLGRHTIHEGEHHLLDIRRAARSQAAHQDPGDRPGRRTTEAGPVAGEDRP</sequence>
<evidence type="ECO:0000259" key="2">
    <source>
        <dbReference type="Pfam" id="PF12867"/>
    </source>
</evidence>
<name>A0A1C6W1Z7_9ACTN</name>
<proteinExistence type="predicted"/>
<dbReference type="InterPro" id="IPR034660">
    <property type="entry name" value="DinB/YfiT-like"/>
</dbReference>
<evidence type="ECO:0000313" key="4">
    <source>
        <dbReference type="Proteomes" id="UP000199001"/>
    </source>
</evidence>
<dbReference type="Pfam" id="PF12867">
    <property type="entry name" value="DinB_2"/>
    <property type="match status" value="1"/>
</dbReference>
<organism evidence="3 4">
    <name type="scientific">Micromonospora citrea</name>
    <dbReference type="NCBI Taxonomy" id="47855"/>
    <lineage>
        <taxon>Bacteria</taxon>
        <taxon>Bacillati</taxon>
        <taxon>Actinomycetota</taxon>
        <taxon>Actinomycetes</taxon>
        <taxon>Micromonosporales</taxon>
        <taxon>Micromonosporaceae</taxon>
        <taxon>Micromonospora</taxon>
    </lineage>
</organism>
<dbReference type="InterPro" id="IPR024775">
    <property type="entry name" value="DinB-like"/>
</dbReference>
<dbReference type="Gene3D" id="1.20.120.450">
    <property type="entry name" value="dinb family like domain"/>
    <property type="match status" value="1"/>
</dbReference>
<dbReference type="EMBL" id="FMHZ01000002">
    <property type="protein sequence ID" value="SCL72558.1"/>
    <property type="molecule type" value="Genomic_DNA"/>
</dbReference>
<feature type="domain" description="DinB-like" evidence="2">
    <location>
        <begin position="44"/>
        <end position="170"/>
    </location>
</feature>
<keyword evidence="4" id="KW-1185">Reference proteome</keyword>
<evidence type="ECO:0000256" key="1">
    <source>
        <dbReference type="SAM" id="MobiDB-lite"/>
    </source>
</evidence>
<feature type="compositionally biased region" description="Basic and acidic residues" evidence="1">
    <location>
        <begin position="183"/>
        <end position="193"/>
    </location>
</feature>
<reference evidence="4" key="1">
    <citation type="submission" date="2016-06" db="EMBL/GenBank/DDBJ databases">
        <authorList>
            <person name="Varghese N."/>
            <person name="Submissions Spin"/>
        </authorList>
    </citation>
    <scope>NUCLEOTIDE SEQUENCE [LARGE SCALE GENOMIC DNA]</scope>
    <source>
        <strain evidence="4">DSM 43903</strain>
    </source>
</reference>
<gene>
    <name evidence="3" type="ORF">GA0070606_6171</name>
</gene>
<accession>A0A1C6W1Z7</accession>
<protein>
    <submittedName>
        <fullName evidence="3">DinB superfamily protein</fullName>
    </submittedName>
</protein>
<dbReference type="Proteomes" id="UP000199001">
    <property type="component" value="Unassembled WGS sequence"/>
</dbReference>
<dbReference type="SUPFAM" id="SSF109854">
    <property type="entry name" value="DinB/YfiT-like putative metalloenzymes"/>
    <property type="match status" value="1"/>
</dbReference>
<feature type="region of interest" description="Disordered" evidence="1">
    <location>
        <begin position="175"/>
        <end position="204"/>
    </location>
</feature>
<dbReference type="AlphaFoldDB" id="A0A1C6W1Z7"/>